<gene>
    <name evidence="1" type="ORF">CH063_07723</name>
</gene>
<dbReference type="AlphaFoldDB" id="H1V771"/>
<dbReference type="VEuPathDB" id="FungiDB:CH63R_06504"/>
<dbReference type="Proteomes" id="UP000007174">
    <property type="component" value="Unassembled WGS sequence"/>
</dbReference>
<accession>H1V771</accession>
<reference evidence="2" key="1">
    <citation type="journal article" date="2012" name="Nat. Genet.">
        <title>Lifestyle transitions in plant pathogenic Colletotrichum fungi deciphered by genome and transcriptome analyses.</title>
        <authorList>
            <person name="O'Connell R.J."/>
            <person name="Thon M.R."/>
            <person name="Hacquard S."/>
            <person name="Amyotte S.G."/>
            <person name="Kleemann J."/>
            <person name="Torres M.F."/>
            <person name="Damm U."/>
            <person name="Buiate E.A."/>
            <person name="Epstein L."/>
            <person name="Alkan N."/>
            <person name="Altmueller J."/>
            <person name="Alvarado-Balderrama L."/>
            <person name="Bauser C.A."/>
            <person name="Becker C."/>
            <person name="Birren B.W."/>
            <person name="Chen Z."/>
            <person name="Choi J."/>
            <person name="Crouch J.A."/>
            <person name="Duvick J.P."/>
            <person name="Farman M.A."/>
            <person name="Gan P."/>
            <person name="Heiman D."/>
            <person name="Henrissat B."/>
            <person name="Howard R.J."/>
            <person name="Kabbage M."/>
            <person name="Koch C."/>
            <person name="Kracher B."/>
            <person name="Kubo Y."/>
            <person name="Law A.D."/>
            <person name="Lebrun M.-H."/>
            <person name="Lee Y.-H."/>
            <person name="Miyara I."/>
            <person name="Moore N."/>
            <person name="Neumann U."/>
            <person name="Nordstroem K."/>
            <person name="Panaccione D.G."/>
            <person name="Panstruga R."/>
            <person name="Place M."/>
            <person name="Proctor R.H."/>
            <person name="Prusky D."/>
            <person name="Rech G."/>
            <person name="Reinhardt R."/>
            <person name="Rollins J.A."/>
            <person name="Rounsley S."/>
            <person name="Schardl C.L."/>
            <person name="Schwartz D.C."/>
            <person name="Shenoy N."/>
            <person name="Shirasu K."/>
            <person name="Sikhakolli U.R."/>
            <person name="Stueber K."/>
            <person name="Sukno S.A."/>
            <person name="Sweigard J.A."/>
            <person name="Takano Y."/>
            <person name="Takahara H."/>
            <person name="Trail F."/>
            <person name="van der Does H.C."/>
            <person name="Voll L.M."/>
            <person name="Will I."/>
            <person name="Young S."/>
            <person name="Zeng Q."/>
            <person name="Zhang J."/>
            <person name="Zhou S."/>
            <person name="Dickman M.B."/>
            <person name="Schulze-Lefert P."/>
            <person name="Ver Loren van Themaat E."/>
            <person name="Ma L.-J."/>
            <person name="Vaillancourt L.J."/>
        </authorList>
    </citation>
    <scope>NUCLEOTIDE SEQUENCE [LARGE SCALE GENOMIC DNA]</scope>
    <source>
        <strain evidence="2">IMI 349063</strain>
    </source>
</reference>
<dbReference type="Pfam" id="PF13561">
    <property type="entry name" value="adh_short_C2"/>
    <property type="match status" value="1"/>
</dbReference>
<dbReference type="InterPro" id="IPR036291">
    <property type="entry name" value="NAD(P)-bd_dom_sf"/>
</dbReference>
<protein>
    <submittedName>
        <fullName evidence="1">Short-chain dehydrogenase/reductase family Oxidoreductase</fullName>
    </submittedName>
</protein>
<evidence type="ECO:0000313" key="2">
    <source>
        <dbReference type="Proteomes" id="UP000007174"/>
    </source>
</evidence>
<dbReference type="HOGENOM" id="CLU_010194_47_12_1"/>
<proteinExistence type="predicted"/>
<dbReference type="STRING" id="759273.H1V771"/>
<evidence type="ECO:0000313" key="1">
    <source>
        <dbReference type="EMBL" id="CCF36073.1"/>
    </source>
</evidence>
<organism evidence="1 2">
    <name type="scientific">Colletotrichum higginsianum (strain IMI 349063)</name>
    <name type="common">Crucifer anthracnose fungus</name>
    <dbReference type="NCBI Taxonomy" id="759273"/>
    <lineage>
        <taxon>Eukaryota</taxon>
        <taxon>Fungi</taxon>
        <taxon>Dikarya</taxon>
        <taxon>Ascomycota</taxon>
        <taxon>Pezizomycotina</taxon>
        <taxon>Sordariomycetes</taxon>
        <taxon>Hypocreomycetidae</taxon>
        <taxon>Glomerellales</taxon>
        <taxon>Glomerellaceae</taxon>
        <taxon>Colletotrichum</taxon>
        <taxon>Colletotrichum destructivum species complex</taxon>
    </lineage>
</organism>
<dbReference type="InterPro" id="IPR002347">
    <property type="entry name" value="SDR_fam"/>
</dbReference>
<name>H1V771_COLHI</name>
<dbReference type="EMBL" id="CACQ02001821">
    <property type="protein sequence ID" value="CCF36073.1"/>
    <property type="molecule type" value="Genomic_DNA"/>
</dbReference>
<dbReference type="SUPFAM" id="SSF51735">
    <property type="entry name" value="NAD(P)-binding Rossmann-fold domains"/>
    <property type="match status" value="1"/>
</dbReference>
<sequence length="62" mass="6494">MDTVLNEGEGLREAREVWAARNPAGRMGIPDELGGVVVLLCSRAGSYFNGSDLVVDGGGIVF</sequence>
<dbReference type="Gene3D" id="3.40.50.720">
    <property type="entry name" value="NAD(P)-binding Rossmann-like Domain"/>
    <property type="match status" value="1"/>
</dbReference>